<dbReference type="InterPro" id="IPR036770">
    <property type="entry name" value="Ankyrin_rpt-contain_sf"/>
</dbReference>
<evidence type="ECO:0000256" key="4">
    <source>
        <dbReference type="SAM" id="MobiDB-lite"/>
    </source>
</evidence>
<proteinExistence type="predicted"/>
<feature type="compositionally biased region" description="Polar residues" evidence="4">
    <location>
        <begin position="314"/>
        <end position="332"/>
    </location>
</feature>
<feature type="repeat" description="ANK" evidence="3">
    <location>
        <begin position="495"/>
        <end position="527"/>
    </location>
</feature>
<feature type="repeat" description="ANK" evidence="3">
    <location>
        <begin position="659"/>
        <end position="681"/>
    </location>
</feature>
<feature type="region of interest" description="Disordered" evidence="4">
    <location>
        <begin position="360"/>
        <end position="400"/>
    </location>
</feature>
<feature type="repeat" description="ANK" evidence="3">
    <location>
        <begin position="852"/>
        <end position="884"/>
    </location>
</feature>
<reference evidence="5 6" key="1">
    <citation type="submission" date="2017-03" db="EMBL/GenBank/DDBJ databases">
        <title>Genomes of endolithic fungi from Antarctica.</title>
        <authorList>
            <person name="Coleine C."/>
            <person name="Masonjones S."/>
            <person name="Stajich J.E."/>
        </authorList>
    </citation>
    <scope>NUCLEOTIDE SEQUENCE [LARGE SCALE GENOMIC DNA]</scope>
    <source>
        <strain evidence="5 6">CCFEE 5311</strain>
    </source>
</reference>
<dbReference type="EMBL" id="NAJP01000039">
    <property type="protein sequence ID" value="TKA39369.1"/>
    <property type="molecule type" value="Genomic_DNA"/>
</dbReference>
<dbReference type="InterPro" id="IPR002110">
    <property type="entry name" value="Ankyrin_rpt"/>
</dbReference>
<dbReference type="PROSITE" id="PS50088">
    <property type="entry name" value="ANK_REPEAT"/>
    <property type="match status" value="7"/>
</dbReference>
<organism evidence="5 6">
    <name type="scientific">Friedmanniomyces endolithicus</name>
    <dbReference type="NCBI Taxonomy" id="329885"/>
    <lineage>
        <taxon>Eukaryota</taxon>
        <taxon>Fungi</taxon>
        <taxon>Dikarya</taxon>
        <taxon>Ascomycota</taxon>
        <taxon>Pezizomycotina</taxon>
        <taxon>Dothideomycetes</taxon>
        <taxon>Dothideomycetidae</taxon>
        <taxon>Mycosphaerellales</taxon>
        <taxon>Teratosphaeriaceae</taxon>
        <taxon>Friedmanniomyces</taxon>
    </lineage>
</organism>
<dbReference type="SMART" id="SM00248">
    <property type="entry name" value="ANK"/>
    <property type="match status" value="9"/>
</dbReference>
<protein>
    <submittedName>
        <fullName evidence="5">Uncharacterized protein</fullName>
    </submittedName>
</protein>
<dbReference type="PANTHER" id="PTHR24198:SF165">
    <property type="entry name" value="ANKYRIN REPEAT-CONTAINING PROTEIN-RELATED"/>
    <property type="match status" value="1"/>
</dbReference>
<evidence type="ECO:0000256" key="3">
    <source>
        <dbReference type="PROSITE-ProRule" id="PRU00023"/>
    </source>
</evidence>
<dbReference type="Proteomes" id="UP000310066">
    <property type="component" value="Unassembled WGS sequence"/>
</dbReference>
<evidence type="ECO:0000313" key="6">
    <source>
        <dbReference type="Proteomes" id="UP000310066"/>
    </source>
</evidence>
<evidence type="ECO:0000256" key="1">
    <source>
        <dbReference type="ARBA" id="ARBA00022737"/>
    </source>
</evidence>
<evidence type="ECO:0000313" key="5">
    <source>
        <dbReference type="EMBL" id="TKA39369.1"/>
    </source>
</evidence>
<dbReference type="STRING" id="329885.A0A4V6WK43"/>
<dbReference type="Pfam" id="PF13637">
    <property type="entry name" value="Ank_4"/>
    <property type="match status" value="1"/>
</dbReference>
<dbReference type="OrthoDB" id="539213at2759"/>
<name>A0A4V6WK43_9PEZI</name>
<feature type="repeat" description="ANK" evidence="3">
    <location>
        <begin position="727"/>
        <end position="759"/>
    </location>
</feature>
<feature type="region of interest" description="Disordered" evidence="4">
    <location>
        <begin position="416"/>
        <end position="457"/>
    </location>
</feature>
<dbReference type="PRINTS" id="PR01415">
    <property type="entry name" value="ANKYRIN"/>
</dbReference>
<dbReference type="Gene3D" id="1.25.40.20">
    <property type="entry name" value="Ankyrin repeat-containing domain"/>
    <property type="match status" value="3"/>
</dbReference>
<comment type="caution">
    <text evidence="5">The sequence shown here is derived from an EMBL/GenBank/DDBJ whole genome shotgun (WGS) entry which is preliminary data.</text>
</comment>
<keyword evidence="1" id="KW-0677">Repeat</keyword>
<accession>A0A4V6WK43</accession>
<dbReference type="AlphaFoldDB" id="A0A4V6WK43"/>
<feature type="compositionally biased region" description="Low complexity" evidence="4">
    <location>
        <begin position="431"/>
        <end position="446"/>
    </location>
</feature>
<feature type="repeat" description="ANK" evidence="3">
    <location>
        <begin position="693"/>
        <end position="726"/>
    </location>
</feature>
<gene>
    <name evidence="5" type="ORF">B0A54_10388</name>
</gene>
<feature type="repeat" description="ANK" evidence="3">
    <location>
        <begin position="528"/>
        <end position="560"/>
    </location>
</feature>
<evidence type="ECO:0000256" key="2">
    <source>
        <dbReference type="ARBA" id="ARBA00023043"/>
    </source>
</evidence>
<sequence>MDPGGLLLSIAAISDNIDALSESHKSAVSTLGLVRSQIRALEAGTQRIQEWLHFTDPTDHILVWASLGVAIGTVNTALERLQDDVVSISHTGANTAKVRGDQWASTQSAHNEGRLRMDLTDVRECCHLMQFSLQVCQLPSGQTAAQEVRELAIGARTLQRAQTSPRSERWSVLQDSSAAPSELHSDDYNNFMESVMAAEEELPEESPARPRYSTIGSYILNTDVARQRSGGRTHSNELFLHSNGSSAAQNGVRVVDELAAPRTVSPDSTISHVRPAPDRQLSHNTLIREINTMLGEPSQEPIGRSTYPPPDIPTRSNQRPWNNDTKAGASNTYPPPEAQRKPVSRHSVAGDLSILARTMSGQAGQVDRDSSFTSSPAAPLKSSTTERHTMTEKLTPLTESLRSLSSSDYINVELDHPPVEPYIDRPPAYETSSSRVAPASPSAASPRTRRRGTGGSSFSRIQGVSVIQFVRENRLSDITSALKDGYNVNESDPTTGVTPIMEAARYRRWDAARLLLKSGAKLRARDKDGNTALHFAAKEGDTEMCQMLLDAGAHAADCNKLNSQPLQLAVTGGHTETVLCLVNAIPYLKTNDDALVEAFLSAVKLGDTATAQAVLAKGVKPKKMKESWRLTGYAAQSGSLPMMELVLNEKASLKDRSPQNYTPLHFASQLGHQPMVEKLLSLKVPWKAQTKKTDESALHLAAAAGHTDTALALIAHKDAAVNIQDADDQEPVHHAVRKGDIKLFTALVEKGATLKTTNSYGWKPIHIAAAYGHGALLAECMTRGISLEEKLTTPDFKPEKRTNQAARRGYWAEIRWPHAGSRPLHLALEFGHDVAANTLIYSGAKLEESDSRGWRPLHMAAWSCRSDIVELLLQKGVSVEAKTVDGHTALGLGFRAHGLSTDELHRRRIYDMLSMAMAHQKPSMLRQLSSIVSSGPSESSRTAHQRNLAWHTAQLAEALFLPGGEQGQGGEQRDDVSESLDGSEIGVAVSDGLDRSQEDLYAALQGSSRLPKG</sequence>
<feature type="region of interest" description="Disordered" evidence="4">
    <location>
        <begin position="294"/>
        <end position="346"/>
    </location>
</feature>
<feature type="region of interest" description="Disordered" evidence="4">
    <location>
        <begin position="963"/>
        <end position="992"/>
    </location>
</feature>
<dbReference type="Pfam" id="PF12796">
    <property type="entry name" value="Ank_2"/>
    <property type="match status" value="3"/>
</dbReference>
<dbReference type="PROSITE" id="PS50297">
    <property type="entry name" value="ANK_REP_REGION"/>
    <property type="match status" value="6"/>
</dbReference>
<feature type="region of interest" description="Disordered" evidence="4">
    <location>
        <begin position="164"/>
        <end position="184"/>
    </location>
</feature>
<dbReference type="PANTHER" id="PTHR24198">
    <property type="entry name" value="ANKYRIN REPEAT AND PROTEIN KINASE DOMAIN-CONTAINING PROTEIN"/>
    <property type="match status" value="1"/>
</dbReference>
<keyword evidence="2 3" id="KW-0040">ANK repeat</keyword>
<dbReference type="SUPFAM" id="SSF48403">
    <property type="entry name" value="Ankyrin repeat"/>
    <property type="match status" value="2"/>
</dbReference>
<feature type="repeat" description="ANK" evidence="3">
    <location>
        <begin position="819"/>
        <end position="851"/>
    </location>
</feature>